<keyword evidence="1" id="KW-0245">EGF-like domain</keyword>
<protein>
    <submittedName>
        <fullName evidence="8">Uncharacterized protein</fullName>
    </submittedName>
</protein>
<dbReference type="InterPro" id="IPR056822">
    <property type="entry name" value="TEN_NHL"/>
</dbReference>
<evidence type="ECO:0000313" key="9">
    <source>
        <dbReference type="Proteomes" id="UP000067626"/>
    </source>
</evidence>
<dbReference type="GO" id="GO:0046982">
    <property type="term" value="F:protein heterodimerization activity"/>
    <property type="evidence" value="ECO:0007669"/>
    <property type="project" value="TreeGrafter"/>
</dbReference>
<organism evidence="8 9">
    <name type="scientific">Chondromyces crocatus</name>
    <dbReference type="NCBI Taxonomy" id="52"/>
    <lineage>
        <taxon>Bacteria</taxon>
        <taxon>Pseudomonadati</taxon>
        <taxon>Myxococcota</taxon>
        <taxon>Polyangia</taxon>
        <taxon>Polyangiales</taxon>
        <taxon>Polyangiaceae</taxon>
        <taxon>Chondromyces</taxon>
    </lineage>
</organism>
<dbReference type="InterPro" id="IPR022385">
    <property type="entry name" value="Rhs_assc_core"/>
</dbReference>
<accession>A0A0K1EE98</accession>
<feature type="domain" description="Teneurin TTR-like" evidence="5">
    <location>
        <begin position="105"/>
        <end position="188"/>
    </location>
</feature>
<dbReference type="InterPro" id="IPR056823">
    <property type="entry name" value="TEN-like_YD-shell"/>
</dbReference>
<evidence type="ECO:0000256" key="4">
    <source>
        <dbReference type="SAM" id="MobiDB-lite"/>
    </source>
</evidence>
<dbReference type="Proteomes" id="UP000067626">
    <property type="component" value="Chromosome"/>
</dbReference>
<dbReference type="SUPFAM" id="SSF49464">
    <property type="entry name" value="Carboxypeptidase regulatory domain-like"/>
    <property type="match status" value="1"/>
</dbReference>
<gene>
    <name evidence="8" type="ORF">CMC5_033370</name>
</gene>
<dbReference type="Pfam" id="PF25021">
    <property type="entry name" value="TEN_NHL"/>
    <property type="match status" value="1"/>
</dbReference>
<evidence type="ECO:0000256" key="1">
    <source>
        <dbReference type="ARBA" id="ARBA00022536"/>
    </source>
</evidence>
<evidence type="ECO:0000256" key="2">
    <source>
        <dbReference type="ARBA" id="ARBA00022737"/>
    </source>
</evidence>
<dbReference type="Gene3D" id="2.120.10.30">
    <property type="entry name" value="TolB, C-terminal domain"/>
    <property type="match status" value="3"/>
</dbReference>
<dbReference type="InterPro" id="IPR056820">
    <property type="entry name" value="TEN_TTR-like"/>
</dbReference>
<dbReference type="EMBL" id="CP012159">
    <property type="protein sequence ID" value="AKT39190.1"/>
    <property type="molecule type" value="Genomic_DNA"/>
</dbReference>
<dbReference type="Gene3D" id="2.180.10.10">
    <property type="entry name" value="RHS repeat-associated core"/>
    <property type="match status" value="3"/>
</dbReference>
<sequence>MVTVCLPQGANGPPAPSGTPCIDADPCNGDEVCDGAGHCVASAPPAIDDGNPCTFDACDFMNGVTHTACTPLDRTVATLPADGLAFLLEGAEPIQAGADPGILSPRRAAGLRGTVHTVDGDPLPDVTIALLDHPEHGTTRTFADGGFTMVARGGGSLVVTYEADGFLPAARRIDVPWQGYAQAPDVVLVPLDPQVTPIDLDTAPPYVEARGSVVTDADGSRQATVLFPPGTTANLLFPDGTLQPISTLSLRATEYTVGARGPAAMPGELPPTSGYTYAVELSADEALAAGAVSIEFNQPIPFYVDNFLGFPAGTVVPMGYYDRARAAWIPSENGRVVEIVEVSGSLAVLDTNGDGEPDDSATLDALGITPEEQAKLAQLYASGHSLWRVPIQHFTPWDANWPYGFPADACVPLSLTCSMEGGEGDGGEDESRDPDRSEPEPGACEEQGSIIDCENQVLGEALPIAGTPFSLHYRSDRAAGHGARSTLTIPLARGGVPASVKRIELHIEIAGRHMEQSFACPCAPSSETTFSWDGKDAFGRETQGEQPITVRIGYVYEGVYQAPRDSAPAFGAFASEDIAYSRTRSDVTAWKRWRGRLGGLTASALGLGGWTVDVHHVYSPSAEVLYLGDGRRRTGAALGTELRTVAGKGGTTGALGDGGLAIQAPLDTVSGVAVGPDGSVYLSSTGQARVRRVDPEGLIWPVAGTGVSGGGGDGGPALLAQVQAPRGIALGADGSLCIAEQGGHRVRKIAVDGTITTVAGNGTAGFSGDGGPATQAQLRNPFSVAVTEDGTLFIADTQNHRIRRVGLDGTITTVAGSGTAGFSGDGGLATEARLGSPRGVVVARDGGLFVVDHDNHRIRQVDRRGRISTFAGTGVAGNTGDGGPARAARLRHPTALVLDGEGTLYVADSTGYLIRRITPDGVIHAVAGTGNCCDVPLPEGERALNARVGTIAQLALGPDGGLYTAEMVLNRVRRIARSPLPGVGLSEMAIPTEDARKAYVFSGTGRHLRTIDVRTGATLLGFHYDQAGLLTGIQDGDGALLTISRGVGGMATALTGAFGQTTTLSVDGAGLLAAVSNPVGESTGLNYDGRGLLTRRTDALGREHSFAYDGLGRLTQDSDPAGGSKTLTRSGIGGGRAVSVTTAMGRSTTYAVQRPGAADVQRSVTSSAGLTGTSGPGAAGQTTMELPDGRMMRWSLAADPVFGMLAPYRKQESVTTPGGRTLTVTRSRSAVLSNPADPSSFVSLQDITNINGKSFVDVTTRGTRTTTRTTPAGRSFVTTTDLQGRIEQIVVAGMHPVQLTYGPHGRLDAMTQGMRTISHAYGPHGFRVSTTDPLGQVEGFVVDPVGRVQEALRPDGEVVVYDHDLVGNRVSVTPPGRPAHSFGYTAVDLRASYTPPPPAAGPTTPTQWGYNLDGQLATTVLPGGATLTQARDAAGRLAELAFTGGTVARTYHPTTGKLATITGPAGVDVSFTHDGELLTDVTWTGEISGTVHRVYDNDLQLAQELVNGGHAVVLGRDPDGLLTSAGPLTLKRDPQNGLLTGITVGHVVETLSHDAYGEIIERNVMVDGATLMTVGYTRDLLGRIVEKTETLSGITHVTGYDYDPAGRLRDVYLDSSLALHIDHDENGNHLARVAPDAVVEGHFDAQDRLLSQGDLAFTYDDAGKLQSRTDTATGDTTSYSYDERGNLRQVMLPSGTVIDYVVDGLGRRVGKKVDGALVKGWLHRDQLQPVAELGPSGAVIARFLYGDRINVPEVMLKEGAVYRLVTDHVGSVLLVVDVATGAIAQRIDYDAFGRVLLDTSPGFQPFGFAGGMYDPDTNLVRFGARDYDPERGRWTAKDPLLFEGGDSNLYAYALGDPVNRVDPHGLRTLSDYFCVAGGILLSGGIFGEPLQDILSLCMPGPADEEVDGGLCEETAVSDSSCDERYQACIGNAPRSCMQYEAGKTKCQRCWERCNAGDSPSRSCKKCLF</sequence>
<dbReference type="PANTHER" id="PTHR11219:SF69">
    <property type="entry name" value="TENEURIN-A"/>
    <property type="match status" value="1"/>
</dbReference>
<dbReference type="GO" id="GO:0007157">
    <property type="term" value="P:heterophilic cell-cell adhesion via plasma membrane cell adhesion molecules"/>
    <property type="evidence" value="ECO:0007669"/>
    <property type="project" value="TreeGrafter"/>
</dbReference>
<dbReference type="KEGG" id="ccro:CMC5_033370"/>
<dbReference type="InterPro" id="IPR051216">
    <property type="entry name" value="Teneurin"/>
</dbReference>
<feature type="domain" description="Teneurin-like YD-shell" evidence="7">
    <location>
        <begin position="987"/>
        <end position="1842"/>
    </location>
</feature>
<dbReference type="InterPro" id="IPR006530">
    <property type="entry name" value="YD"/>
</dbReference>
<dbReference type="InterPro" id="IPR008969">
    <property type="entry name" value="CarboxyPept-like_regulatory"/>
</dbReference>
<dbReference type="SUPFAM" id="SSF101898">
    <property type="entry name" value="NHL repeat"/>
    <property type="match status" value="1"/>
</dbReference>
<name>A0A0K1EE98_CHOCO</name>
<keyword evidence="2" id="KW-0677">Repeat</keyword>
<evidence type="ECO:0000259" key="7">
    <source>
        <dbReference type="Pfam" id="PF25023"/>
    </source>
</evidence>
<reference evidence="8 9" key="1">
    <citation type="submission" date="2015-07" db="EMBL/GenBank/DDBJ databases">
        <title>Genome analysis of myxobacterium Chondromyces crocatus Cm c5 reveals a high potential for natural compound synthesis and the genetic basis for the loss of fruiting body formation.</title>
        <authorList>
            <person name="Zaburannyi N."/>
            <person name="Bunk B."/>
            <person name="Maier J."/>
            <person name="Overmann J."/>
            <person name="Mueller R."/>
        </authorList>
    </citation>
    <scope>NUCLEOTIDE SEQUENCE [LARGE SCALE GENOMIC DNA]</scope>
    <source>
        <strain evidence="8 9">Cm c5</strain>
    </source>
</reference>
<feature type="compositionally biased region" description="Polar residues" evidence="4">
    <location>
        <begin position="1162"/>
        <end position="1171"/>
    </location>
</feature>
<dbReference type="NCBIfam" id="TIGR03696">
    <property type="entry name" value="Rhs_assc_core"/>
    <property type="match status" value="1"/>
</dbReference>
<dbReference type="InterPro" id="IPR011042">
    <property type="entry name" value="6-blade_b-propeller_TolB-like"/>
</dbReference>
<evidence type="ECO:0000259" key="5">
    <source>
        <dbReference type="Pfam" id="PF25020"/>
    </source>
</evidence>
<evidence type="ECO:0000313" key="8">
    <source>
        <dbReference type="EMBL" id="AKT39190.1"/>
    </source>
</evidence>
<dbReference type="Pfam" id="PF00526">
    <property type="entry name" value="Dicty_CTDC"/>
    <property type="match status" value="1"/>
</dbReference>
<dbReference type="GO" id="GO:0050839">
    <property type="term" value="F:cell adhesion molecule binding"/>
    <property type="evidence" value="ECO:0007669"/>
    <property type="project" value="TreeGrafter"/>
</dbReference>
<dbReference type="InterPro" id="IPR001673">
    <property type="entry name" value="S_mold_repeat"/>
</dbReference>
<keyword evidence="3" id="KW-1015">Disulfide bond</keyword>
<dbReference type="PATRIC" id="fig|52.7.peg.3671"/>
<feature type="region of interest" description="Disordered" evidence="4">
    <location>
        <begin position="419"/>
        <end position="448"/>
    </location>
</feature>
<dbReference type="NCBIfam" id="TIGR01643">
    <property type="entry name" value="YD_repeat_2x"/>
    <property type="match status" value="3"/>
</dbReference>
<dbReference type="Pfam" id="PF25023">
    <property type="entry name" value="TEN_YD-shell"/>
    <property type="match status" value="1"/>
</dbReference>
<feature type="region of interest" description="Disordered" evidence="4">
    <location>
        <begin position="1153"/>
        <end position="1184"/>
    </location>
</feature>
<feature type="compositionally biased region" description="Acidic residues" evidence="4">
    <location>
        <begin position="422"/>
        <end position="432"/>
    </location>
</feature>
<keyword evidence="9" id="KW-1185">Reference proteome</keyword>
<proteinExistence type="predicted"/>
<evidence type="ECO:0000259" key="6">
    <source>
        <dbReference type="Pfam" id="PF25021"/>
    </source>
</evidence>
<evidence type="ECO:0000256" key="3">
    <source>
        <dbReference type="ARBA" id="ARBA00023157"/>
    </source>
</evidence>
<dbReference type="PANTHER" id="PTHR11219">
    <property type="entry name" value="TENEURIN AND N-ACETYLGLUCOSAMINE-1-PHOSPHODIESTER ALPHA-N-ACETYLGLUCOSAMINIDASE"/>
    <property type="match status" value="1"/>
</dbReference>
<feature type="domain" description="Teneurin NHL" evidence="6">
    <location>
        <begin position="823"/>
        <end position="873"/>
    </location>
</feature>
<dbReference type="STRING" id="52.CMC5_033370"/>
<dbReference type="Pfam" id="PF25020">
    <property type="entry name" value="TTR_TEN1-4"/>
    <property type="match status" value="1"/>
</dbReference>
<dbReference type="GO" id="GO:0042803">
    <property type="term" value="F:protein homodimerization activity"/>
    <property type="evidence" value="ECO:0007669"/>
    <property type="project" value="TreeGrafter"/>
</dbReference>